<dbReference type="Proteomes" id="UP001169066">
    <property type="component" value="Unassembled WGS sequence"/>
</dbReference>
<protein>
    <submittedName>
        <fullName evidence="2">Uncharacterized protein</fullName>
    </submittedName>
</protein>
<keyword evidence="1" id="KW-0472">Membrane</keyword>
<reference evidence="2" key="1">
    <citation type="submission" date="2023-01" db="EMBL/GenBank/DDBJ databases">
        <title>Sulfurovum sp. XTW-4 genome assembly.</title>
        <authorList>
            <person name="Wang J."/>
        </authorList>
    </citation>
    <scope>NUCLEOTIDE SEQUENCE</scope>
    <source>
        <strain evidence="2">XTW-4</strain>
    </source>
</reference>
<keyword evidence="1" id="KW-0812">Transmembrane</keyword>
<gene>
    <name evidence="2" type="ORF">PF327_01765</name>
</gene>
<dbReference type="EMBL" id="JAQIBC010000001">
    <property type="protein sequence ID" value="MDM5262916.1"/>
    <property type="molecule type" value="Genomic_DNA"/>
</dbReference>
<name>A0ABT7QPH7_9BACT</name>
<evidence type="ECO:0000256" key="1">
    <source>
        <dbReference type="SAM" id="Phobius"/>
    </source>
</evidence>
<comment type="caution">
    <text evidence="2">The sequence shown here is derived from an EMBL/GenBank/DDBJ whole genome shotgun (WGS) entry which is preliminary data.</text>
</comment>
<feature type="transmembrane region" description="Helical" evidence="1">
    <location>
        <begin position="42"/>
        <end position="75"/>
    </location>
</feature>
<feature type="transmembrane region" description="Helical" evidence="1">
    <location>
        <begin position="111"/>
        <end position="128"/>
    </location>
</feature>
<organism evidence="2 3">
    <name type="scientific">Sulfurovum xiamenensis</name>
    <dbReference type="NCBI Taxonomy" id="3019066"/>
    <lineage>
        <taxon>Bacteria</taxon>
        <taxon>Pseudomonadati</taxon>
        <taxon>Campylobacterota</taxon>
        <taxon>Epsilonproteobacteria</taxon>
        <taxon>Campylobacterales</taxon>
        <taxon>Sulfurovaceae</taxon>
        <taxon>Sulfurovum</taxon>
    </lineage>
</organism>
<proteinExistence type="predicted"/>
<keyword evidence="3" id="KW-1185">Reference proteome</keyword>
<dbReference type="RefSeq" id="WP_008244226.1">
    <property type="nucleotide sequence ID" value="NZ_JAQIBC010000001.1"/>
</dbReference>
<accession>A0ABT7QPH7</accession>
<keyword evidence="1" id="KW-1133">Transmembrane helix</keyword>
<sequence length="129" mass="15076">MENALLLTMILLFAELFEATIQRAQTLVGVLAKLYTYYQKSIFLFFLIQPGFYFILFVVVLTGVLNLTMIFLLAIKIFDLFYKIELIKKVFIERKVSPEIAQMLEWKIPSMFFWMGAALYPPLLLFALT</sequence>
<evidence type="ECO:0000313" key="3">
    <source>
        <dbReference type="Proteomes" id="UP001169066"/>
    </source>
</evidence>
<evidence type="ECO:0000313" key="2">
    <source>
        <dbReference type="EMBL" id="MDM5262916.1"/>
    </source>
</evidence>